<protein>
    <submittedName>
        <fullName evidence="2">Uncharacterized protein</fullName>
    </submittedName>
</protein>
<feature type="chain" id="PRO_5046021738" evidence="1">
    <location>
        <begin position="20"/>
        <end position="104"/>
    </location>
</feature>
<reference evidence="2 3" key="1">
    <citation type="submission" date="2024-03" db="EMBL/GenBank/DDBJ databases">
        <authorList>
            <person name="Gkanogiannis A."/>
            <person name="Becerra Lopez-Lavalle L."/>
        </authorList>
    </citation>
    <scope>NUCLEOTIDE SEQUENCE [LARGE SCALE GENOMIC DNA]</scope>
</reference>
<name>A0ABP0Y034_9ROSI</name>
<evidence type="ECO:0000313" key="3">
    <source>
        <dbReference type="Proteomes" id="UP001642487"/>
    </source>
</evidence>
<organism evidence="2 3">
    <name type="scientific">Citrullus colocynthis</name>
    <name type="common">colocynth</name>
    <dbReference type="NCBI Taxonomy" id="252529"/>
    <lineage>
        <taxon>Eukaryota</taxon>
        <taxon>Viridiplantae</taxon>
        <taxon>Streptophyta</taxon>
        <taxon>Embryophyta</taxon>
        <taxon>Tracheophyta</taxon>
        <taxon>Spermatophyta</taxon>
        <taxon>Magnoliopsida</taxon>
        <taxon>eudicotyledons</taxon>
        <taxon>Gunneridae</taxon>
        <taxon>Pentapetalae</taxon>
        <taxon>rosids</taxon>
        <taxon>fabids</taxon>
        <taxon>Cucurbitales</taxon>
        <taxon>Cucurbitaceae</taxon>
        <taxon>Benincaseae</taxon>
        <taxon>Citrullus</taxon>
    </lineage>
</organism>
<proteinExistence type="predicted"/>
<accession>A0ABP0Y034</accession>
<feature type="signal peptide" evidence="1">
    <location>
        <begin position="1"/>
        <end position="19"/>
    </location>
</feature>
<dbReference type="EMBL" id="OZ021744">
    <property type="protein sequence ID" value="CAK9312323.1"/>
    <property type="molecule type" value="Genomic_DNA"/>
</dbReference>
<evidence type="ECO:0000313" key="2">
    <source>
        <dbReference type="EMBL" id="CAK9312323.1"/>
    </source>
</evidence>
<keyword evidence="1" id="KW-0732">Signal</keyword>
<sequence length="104" mass="11997">MLGSLFRLCVGFLLEDCRATEYTFNVMIRGHLTTWNKSFRALQFYSRMKFLFCVEMMEAGFEPNDMILVMEVGFELDEMMETEFMADFSVLGACGELGDLRLGT</sequence>
<evidence type="ECO:0000256" key="1">
    <source>
        <dbReference type="SAM" id="SignalP"/>
    </source>
</evidence>
<dbReference type="Proteomes" id="UP001642487">
    <property type="component" value="Chromosome 10"/>
</dbReference>
<keyword evidence="3" id="KW-1185">Reference proteome</keyword>
<gene>
    <name evidence="2" type="ORF">CITCOLO1_LOCUS4009</name>
</gene>